<keyword evidence="1" id="KW-1133">Transmembrane helix</keyword>
<keyword evidence="1" id="KW-0812">Transmembrane</keyword>
<evidence type="ECO:0000313" key="3">
    <source>
        <dbReference type="Proteomes" id="UP001152803"/>
    </source>
</evidence>
<organism evidence="2 3">
    <name type="scientific">Conger conger</name>
    <name type="common">Conger eel</name>
    <name type="synonym">Muraena conger</name>
    <dbReference type="NCBI Taxonomy" id="82655"/>
    <lineage>
        <taxon>Eukaryota</taxon>
        <taxon>Metazoa</taxon>
        <taxon>Chordata</taxon>
        <taxon>Craniata</taxon>
        <taxon>Vertebrata</taxon>
        <taxon>Euteleostomi</taxon>
        <taxon>Actinopterygii</taxon>
        <taxon>Neopterygii</taxon>
        <taxon>Teleostei</taxon>
        <taxon>Anguilliformes</taxon>
        <taxon>Congridae</taxon>
        <taxon>Conger</taxon>
    </lineage>
</organism>
<feature type="transmembrane region" description="Helical" evidence="1">
    <location>
        <begin position="60"/>
        <end position="81"/>
    </location>
</feature>
<comment type="caution">
    <text evidence="2">The sequence shown here is derived from an EMBL/GenBank/DDBJ whole genome shotgun (WGS) entry which is preliminary data.</text>
</comment>
<name>A0A9Q1HUI6_CONCO</name>
<keyword evidence="1" id="KW-0472">Membrane</keyword>
<protein>
    <submittedName>
        <fullName evidence="2">Uncharacterized protein</fullName>
    </submittedName>
</protein>
<feature type="transmembrane region" description="Helical" evidence="1">
    <location>
        <begin position="199"/>
        <end position="217"/>
    </location>
</feature>
<dbReference type="AlphaFoldDB" id="A0A9Q1HUI6"/>
<dbReference type="Proteomes" id="UP001152803">
    <property type="component" value="Unassembled WGS sequence"/>
</dbReference>
<reference evidence="2" key="1">
    <citation type="journal article" date="2023" name="Science">
        <title>Genome structures resolve the early diversification of teleost fishes.</title>
        <authorList>
            <person name="Parey E."/>
            <person name="Louis A."/>
            <person name="Montfort J."/>
            <person name="Bouchez O."/>
            <person name="Roques C."/>
            <person name="Iampietro C."/>
            <person name="Lluch J."/>
            <person name="Castinel A."/>
            <person name="Donnadieu C."/>
            <person name="Desvignes T."/>
            <person name="Floi Bucao C."/>
            <person name="Jouanno E."/>
            <person name="Wen M."/>
            <person name="Mejri S."/>
            <person name="Dirks R."/>
            <person name="Jansen H."/>
            <person name="Henkel C."/>
            <person name="Chen W.J."/>
            <person name="Zahm M."/>
            <person name="Cabau C."/>
            <person name="Klopp C."/>
            <person name="Thompson A.W."/>
            <person name="Robinson-Rechavi M."/>
            <person name="Braasch I."/>
            <person name="Lecointre G."/>
            <person name="Bobe J."/>
            <person name="Postlethwait J.H."/>
            <person name="Berthelot C."/>
            <person name="Roest Crollius H."/>
            <person name="Guiguen Y."/>
        </authorList>
    </citation>
    <scope>NUCLEOTIDE SEQUENCE</scope>
    <source>
        <strain evidence="2">Concon-B</strain>
    </source>
</reference>
<evidence type="ECO:0000256" key="1">
    <source>
        <dbReference type="SAM" id="Phobius"/>
    </source>
</evidence>
<gene>
    <name evidence="2" type="ORF">COCON_G00171760</name>
</gene>
<accession>A0A9Q1HUI6</accession>
<sequence>MNSVLLHSVLTYHAQDAERKLFSEFMFVLVALFDFSAVFSSGIMLTSVYNFLYYAIQLEIFFLIFSGSTLGFTAVFIHWFIVPRLHNLLDYWKSDWSKKRYGCKYNLLYYGAILRLIKGLFCSCVLSVSLSLFIIVIFVIYYFSYSCLVFCLYSLVSLHLSSPLMSETECSRARVTPLSACPTIRVFMVVPGFNLPSNLAFLTSCFLSISCLLIALIY</sequence>
<dbReference type="EMBL" id="JAFJMO010000012">
    <property type="protein sequence ID" value="KAJ8261453.1"/>
    <property type="molecule type" value="Genomic_DNA"/>
</dbReference>
<feature type="transmembrane region" description="Helical" evidence="1">
    <location>
        <begin position="107"/>
        <end position="126"/>
    </location>
</feature>
<dbReference type="OrthoDB" id="10610704at2759"/>
<feature type="transmembrane region" description="Helical" evidence="1">
    <location>
        <begin position="25"/>
        <end position="48"/>
    </location>
</feature>
<feature type="transmembrane region" description="Helical" evidence="1">
    <location>
        <begin position="133"/>
        <end position="156"/>
    </location>
</feature>
<evidence type="ECO:0000313" key="2">
    <source>
        <dbReference type="EMBL" id="KAJ8261453.1"/>
    </source>
</evidence>
<proteinExistence type="predicted"/>
<keyword evidence="3" id="KW-1185">Reference proteome</keyword>